<dbReference type="Gene3D" id="3.40.1550.20">
    <property type="entry name" value="Transcriptional regulator MraZ domain"/>
    <property type="match status" value="1"/>
</dbReference>
<dbReference type="GO" id="GO:0051301">
    <property type="term" value="P:cell division"/>
    <property type="evidence" value="ECO:0007669"/>
    <property type="project" value="UniProtKB-KW"/>
</dbReference>
<evidence type="ECO:0000313" key="9">
    <source>
        <dbReference type="EMBL" id="KFZ29039.1"/>
    </source>
</evidence>
<dbReference type="GO" id="GO:2000143">
    <property type="term" value="P:negative regulation of DNA-templated transcription initiation"/>
    <property type="evidence" value="ECO:0007669"/>
    <property type="project" value="TreeGrafter"/>
</dbReference>
<evidence type="ECO:0000256" key="2">
    <source>
        <dbReference type="ARBA" id="ARBA00022490"/>
    </source>
</evidence>
<dbReference type="PANTHER" id="PTHR34701">
    <property type="entry name" value="TRANSCRIPTIONAL REGULATOR MRAZ"/>
    <property type="match status" value="1"/>
</dbReference>
<dbReference type="SUPFAM" id="SSF89447">
    <property type="entry name" value="AbrB/MazE/MraZ-like"/>
    <property type="match status" value="1"/>
</dbReference>
<dbReference type="GO" id="GO:0003700">
    <property type="term" value="F:DNA-binding transcription factor activity"/>
    <property type="evidence" value="ECO:0007669"/>
    <property type="project" value="UniProtKB-UniRule"/>
</dbReference>
<evidence type="ECO:0000256" key="6">
    <source>
        <dbReference type="ARBA" id="ARBA00023163"/>
    </source>
</evidence>
<dbReference type="InterPro" id="IPR020603">
    <property type="entry name" value="MraZ_dom"/>
</dbReference>
<keyword evidence="10" id="KW-1185">Reference proteome</keyword>
<dbReference type="Proteomes" id="UP000053718">
    <property type="component" value="Unassembled WGS sequence"/>
</dbReference>
<name>A0A094IT56_9GAMM</name>
<dbReference type="GO" id="GO:0005737">
    <property type="term" value="C:cytoplasm"/>
    <property type="evidence" value="ECO:0007669"/>
    <property type="project" value="UniProtKB-UniRule"/>
</dbReference>
<evidence type="ECO:0000313" key="10">
    <source>
        <dbReference type="Proteomes" id="UP000053718"/>
    </source>
</evidence>
<keyword evidence="2 7" id="KW-0963">Cytoplasm</keyword>
<dbReference type="AlphaFoldDB" id="A0A094IT56"/>
<feature type="domain" description="SpoVT-AbrB" evidence="8">
    <location>
        <begin position="81"/>
        <end position="124"/>
    </location>
</feature>
<dbReference type="HAMAP" id="MF_01008">
    <property type="entry name" value="MraZ"/>
    <property type="match status" value="1"/>
</dbReference>
<dbReference type="InterPro" id="IPR035642">
    <property type="entry name" value="MraZ_N"/>
</dbReference>
<feature type="domain" description="SpoVT-AbrB" evidence="8">
    <location>
        <begin position="5"/>
        <end position="52"/>
    </location>
</feature>
<evidence type="ECO:0000259" key="8">
    <source>
        <dbReference type="PROSITE" id="PS51740"/>
    </source>
</evidence>
<dbReference type="Pfam" id="PF02381">
    <property type="entry name" value="MraZ"/>
    <property type="match status" value="2"/>
</dbReference>
<dbReference type="STRING" id="1517416.IDAT_05005"/>
<dbReference type="InterPro" id="IPR038619">
    <property type="entry name" value="MraZ_sf"/>
</dbReference>
<dbReference type="OrthoDB" id="9807753at2"/>
<dbReference type="PANTHER" id="PTHR34701:SF1">
    <property type="entry name" value="TRANSCRIPTIONAL REGULATOR MRAZ"/>
    <property type="match status" value="1"/>
</dbReference>
<evidence type="ECO:0000256" key="7">
    <source>
        <dbReference type="HAMAP-Rule" id="MF_01008"/>
    </source>
</evidence>
<protein>
    <recommendedName>
        <fullName evidence="1 7">Transcriptional regulator MraZ</fullName>
    </recommendedName>
</protein>
<dbReference type="PROSITE" id="PS51740">
    <property type="entry name" value="SPOVT_ABRB"/>
    <property type="match status" value="2"/>
</dbReference>
<keyword evidence="9" id="KW-0132">Cell division</keyword>
<dbReference type="GO" id="GO:0009295">
    <property type="term" value="C:nucleoid"/>
    <property type="evidence" value="ECO:0007669"/>
    <property type="project" value="UniProtKB-SubCell"/>
</dbReference>
<keyword evidence="3" id="KW-0677">Repeat</keyword>
<gene>
    <name evidence="7" type="primary">mraZ</name>
    <name evidence="9" type="ORF">IDAT_05005</name>
</gene>
<dbReference type="eggNOG" id="COG2001">
    <property type="taxonomic scope" value="Bacteria"/>
</dbReference>
<dbReference type="CDD" id="cd16321">
    <property type="entry name" value="MraZ_C"/>
    <property type="match status" value="1"/>
</dbReference>
<accession>A0A094IT56</accession>
<sequence>MFRGAAALSLDDKGRLAIPTKYRKSLLLDCDGQMVCTIDIKQPCLLLYPLPEWQIIEQKLTTLSSMNPAERRLQRLLLGHAEDCQMDKNGRILIAPTLRQHADLDKKIMIIGQLNKFELWSEAAWHEQIATDMAAEQQDDLALSDRLQDFSL</sequence>
<keyword evidence="5 7" id="KW-0238">DNA-binding</keyword>
<dbReference type="GO" id="GO:0000976">
    <property type="term" value="F:transcription cis-regulatory region binding"/>
    <property type="evidence" value="ECO:0007669"/>
    <property type="project" value="TreeGrafter"/>
</dbReference>
<dbReference type="InterPro" id="IPR007159">
    <property type="entry name" value="SpoVT-AbrB_dom"/>
</dbReference>
<evidence type="ECO:0000256" key="5">
    <source>
        <dbReference type="ARBA" id="ARBA00023125"/>
    </source>
</evidence>
<dbReference type="RefSeq" id="WP_034731323.1">
    <property type="nucleotide sequence ID" value="NZ_JPIN01000005.1"/>
</dbReference>
<dbReference type="CDD" id="cd16320">
    <property type="entry name" value="MraZ_N"/>
    <property type="match status" value="1"/>
</dbReference>
<dbReference type="InterPro" id="IPR003444">
    <property type="entry name" value="MraZ"/>
</dbReference>
<comment type="similarity">
    <text evidence="7">Belongs to the MraZ family.</text>
</comment>
<evidence type="ECO:0000256" key="4">
    <source>
        <dbReference type="ARBA" id="ARBA00023015"/>
    </source>
</evidence>
<comment type="caution">
    <text evidence="9">The sequence shown here is derived from an EMBL/GenBank/DDBJ whole genome shotgun (WGS) entry which is preliminary data.</text>
</comment>
<dbReference type="NCBIfam" id="TIGR00242">
    <property type="entry name" value="division/cell wall cluster transcriptional repressor MraZ"/>
    <property type="match status" value="1"/>
</dbReference>
<dbReference type="EMBL" id="JPIN01000005">
    <property type="protein sequence ID" value="KFZ29039.1"/>
    <property type="molecule type" value="Genomic_DNA"/>
</dbReference>
<evidence type="ECO:0000256" key="3">
    <source>
        <dbReference type="ARBA" id="ARBA00022737"/>
    </source>
</evidence>
<dbReference type="InterPro" id="IPR037914">
    <property type="entry name" value="SpoVT-AbrB_sf"/>
</dbReference>
<evidence type="ECO:0000256" key="1">
    <source>
        <dbReference type="ARBA" id="ARBA00013860"/>
    </source>
</evidence>
<comment type="subcellular location">
    <subcellularLocation>
        <location evidence="7">Cytoplasm</location>
        <location evidence="7">Nucleoid</location>
    </subcellularLocation>
</comment>
<dbReference type="InterPro" id="IPR035644">
    <property type="entry name" value="MraZ_C"/>
</dbReference>
<organism evidence="9 10">
    <name type="scientific">Pseudidiomarina atlantica</name>
    <dbReference type="NCBI Taxonomy" id="1517416"/>
    <lineage>
        <taxon>Bacteria</taxon>
        <taxon>Pseudomonadati</taxon>
        <taxon>Pseudomonadota</taxon>
        <taxon>Gammaproteobacteria</taxon>
        <taxon>Alteromonadales</taxon>
        <taxon>Idiomarinaceae</taxon>
        <taxon>Pseudidiomarina</taxon>
    </lineage>
</organism>
<proteinExistence type="inferred from homology"/>
<comment type="subunit">
    <text evidence="7">Forms oligomers.</text>
</comment>
<keyword evidence="4 7" id="KW-0805">Transcription regulation</keyword>
<reference evidence="9 10" key="1">
    <citation type="submission" date="2014-06" db="EMBL/GenBank/DDBJ databases">
        <title>Draft genome sequence of Idiomarina sp. MCCC 1A10513.</title>
        <authorList>
            <person name="Du J."/>
            <person name="Lai Q."/>
            <person name="Shao Z."/>
        </authorList>
    </citation>
    <scope>NUCLEOTIDE SEQUENCE [LARGE SCALE GENOMIC DNA]</scope>
    <source>
        <strain evidence="9 10">MCCC 1A10513</strain>
    </source>
</reference>
<dbReference type="FunFam" id="3.40.1550.20:FF:000001">
    <property type="entry name" value="Transcriptional regulator MraZ"/>
    <property type="match status" value="1"/>
</dbReference>
<keyword evidence="6 7" id="KW-0804">Transcription</keyword>
<keyword evidence="9" id="KW-0131">Cell cycle</keyword>